<keyword evidence="4" id="KW-0472">Membrane</keyword>
<dbReference type="InterPro" id="IPR015919">
    <property type="entry name" value="Cadherin-like_sf"/>
</dbReference>
<dbReference type="Gene3D" id="2.60.40.60">
    <property type="entry name" value="Cadherins"/>
    <property type="match status" value="1"/>
</dbReference>
<dbReference type="GO" id="GO:0016342">
    <property type="term" value="C:catenin complex"/>
    <property type="evidence" value="ECO:0007669"/>
    <property type="project" value="TreeGrafter"/>
</dbReference>
<dbReference type="InterPro" id="IPR001343">
    <property type="entry name" value="Hemolysn_Ca-bd"/>
</dbReference>
<dbReference type="Pfam" id="PF00353">
    <property type="entry name" value="HemolysinCabind"/>
    <property type="match status" value="2"/>
</dbReference>
<dbReference type="PRINTS" id="PR00313">
    <property type="entry name" value="CABNDNGRPT"/>
</dbReference>
<reference evidence="6 7" key="1">
    <citation type="submission" date="2019-09" db="EMBL/GenBank/DDBJ databases">
        <title>Photobacterium damselae subsp. damselae CDC-2227-81, a human clinical isolate.</title>
        <authorList>
            <person name="Osorio C.R."/>
        </authorList>
    </citation>
    <scope>NUCLEOTIDE SEQUENCE [LARGE SCALE GENOMIC DNA]</scope>
    <source>
        <strain evidence="6 7">CDC-2227-81</strain>
    </source>
</reference>
<dbReference type="Pfam" id="PF17963">
    <property type="entry name" value="Big_9"/>
    <property type="match status" value="1"/>
</dbReference>
<feature type="non-terminal residue" evidence="6">
    <location>
        <position position="1"/>
    </location>
</feature>
<dbReference type="InterPro" id="IPR010221">
    <property type="entry name" value="VCBS_dom"/>
</dbReference>
<dbReference type="Gene3D" id="2.150.10.10">
    <property type="entry name" value="Serralysin-like metalloprotease, C-terminal"/>
    <property type="match status" value="1"/>
</dbReference>
<organism evidence="6 7">
    <name type="scientific">Photobacterium damselae subsp. damselae</name>
    <name type="common">Listonella damsela</name>
    <dbReference type="NCBI Taxonomy" id="85581"/>
    <lineage>
        <taxon>Bacteria</taxon>
        <taxon>Pseudomonadati</taxon>
        <taxon>Pseudomonadota</taxon>
        <taxon>Gammaproteobacteria</taxon>
        <taxon>Vibrionales</taxon>
        <taxon>Vibrionaceae</taxon>
        <taxon>Photobacterium</taxon>
    </lineage>
</organism>
<keyword evidence="3" id="KW-0106">Calcium</keyword>
<dbReference type="Gene3D" id="2.60.40.10">
    <property type="entry name" value="Immunoglobulins"/>
    <property type="match status" value="1"/>
</dbReference>
<evidence type="ECO:0000256" key="1">
    <source>
        <dbReference type="ARBA" id="ARBA00004370"/>
    </source>
</evidence>
<dbReference type="SUPFAM" id="SSF51120">
    <property type="entry name" value="beta-Roll"/>
    <property type="match status" value="1"/>
</dbReference>
<dbReference type="Pfam" id="PF00028">
    <property type="entry name" value="Cadherin"/>
    <property type="match status" value="1"/>
</dbReference>
<dbReference type="Gene3D" id="2.60.40.3440">
    <property type="match status" value="1"/>
</dbReference>
<dbReference type="GO" id="GO:0008013">
    <property type="term" value="F:beta-catenin binding"/>
    <property type="evidence" value="ECO:0007669"/>
    <property type="project" value="TreeGrafter"/>
</dbReference>
<feature type="domain" description="Cadherin" evidence="5">
    <location>
        <begin position="225"/>
        <end position="328"/>
    </location>
</feature>
<dbReference type="InterPro" id="IPR002126">
    <property type="entry name" value="Cadherin-like_dom"/>
</dbReference>
<dbReference type="NCBIfam" id="TIGR01965">
    <property type="entry name" value="VCBS_repeat"/>
    <property type="match status" value="1"/>
</dbReference>
<dbReference type="CDD" id="cd11304">
    <property type="entry name" value="Cadherin_repeat"/>
    <property type="match status" value="1"/>
</dbReference>
<dbReference type="RefSeq" id="WP_151183170.1">
    <property type="nucleotide sequence ID" value="NZ_VZUQ01000087.1"/>
</dbReference>
<dbReference type="InterPro" id="IPR040853">
    <property type="entry name" value="RapA2_cadherin-like"/>
</dbReference>
<dbReference type="PROSITE" id="PS50268">
    <property type="entry name" value="CADHERIN_2"/>
    <property type="match status" value="1"/>
</dbReference>
<dbReference type="AlphaFoldDB" id="A0AAD3WSR4"/>
<keyword evidence="2" id="KW-0677">Repeat</keyword>
<evidence type="ECO:0000313" key="6">
    <source>
        <dbReference type="EMBL" id="KAB1176154.1"/>
    </source>
</evidence>
<dbReference type="InterPro" id="IPR039808">
    <property type="entry name" value="Cadherin"/>
</dbReference>
<evidence type="ECO:0000256" key="3">
    <source>
        <dbReference type="ARBA" id="ARBA00022837"/>
    </source>
</evidence>
<accession>A0AAD3WSR4</accession>
<dbReference type="GO" id="GO:0007156">
    <property type="term" value="P:homophilic cell adhesion via plasma membrane adhesion molecules"/>
    <property type="evidence" value="ECO:0007669"/>
    <property type="project" value="InterPro"/>
</dbReference>
<evidence type="ECO:0000256" key="4">
    <source>
        <dbReference type="ARBA" id="ARBA00023136"/>
    </source>
</evidence>
<dbReference type="InterPro" id="IPR011049">
    <property type="entry name" value="Serralysin-like_metalloprot_C"/>
</dbReference>
<dbReference type="SUPFAM" id="SSF49313">
    <property type="entry name" value="Cadherin-like"/>
    <property type="match status" value="1"/>
</dbReference>
<dbReference type="GO" id="GO:0016477">
    <property type="term" value="P:cell migration"/>
    <property type="evidence" value="ECO:0007669"/>
    <property type="project" value="TreeGrafter"/>
</dbReference>
<dbReference type="SMART" id="SM00112">
    <property type="entry name" value="CA"/>
    <property type="match status" value="1"/>
</dbReference>
<dbReference type="NCBIfam" id="NF012211">
    <property type="entry name" value="tand_rpt_95"/>
    <property type="match status" value="1"/>
</dbReference>
<evidence type="ECO:0000313" key="7">
    <source>
        <dbReference type="Proteomes" id="UP000480943"/>
    </source>
</evidence>
<dbReference type="GO" id="GO:0045296">
    <property type="term" value="F:cadherin binding"/>
    <property type="evidence" value="ECO:0007669"/>
    <property type="project" value="TreeGrafter"/>
</dbReference>
<dbReference type="PRINTS" id="PR00205">
    <property type="entry name" value="CADHERIN"/>
</dbReference>
<protein>
    <submittedName>
        <fullName evidence="6">Tandem-95 repeat protein</fullName>
    </submittedName>
</protein>
<name>A0AAD3WSR4_PHODD</name>
<dbReference type="PANTHER" id="PTHR24027:SF438">
    <property type="entry name" value="CADHERIN 23"/>
    <property type="match status" value="1"/>
</dbReference>
<evidence type="ECO:0000256" key="2">
    <source>
        <dbReference type="ARBA" id="ARBA00022737"/>
    </source>
</evidence>
<evidence type="ECO:0000259" key="5">
    <source>
        <dbReference type="PROSITE" id="PS50268"/>
    </source>
</evidence>
<proteinExistence type="predicted"/>
<dbReference type="EMBL" id="VZUQ01000087">
    <property type="protein sequence ID" value="KAB1176154.1"/>
    <property type="molecule type" value="Genomic_DNA"/>
</dbReference>
<dbReference type="Pfam" id="PF17803">
    <property type="entry name" value="Cadherin_4"/>
    <property type="match status" value="2"/>
</dbReference>
<sequence>GATSEATVTITVTPVNDEAVIGGDDHQSLIETNEVLTTGGTLTATDVDNPDNSFKPQEGVSGQYGQFTINSQGEWTFVSNGALDELAEGEVVTDHFVVESIDGTEHTITVEIVGTNEGPQAHDDRVTTKEDNAITLDLLSNDSDVDGTVQITQIAGVELTGGEQEITVENGQIRVAADGTLTFVPNANYSGDVSFDYQITDNHGATSEATVTIKVMPDNDAPEFDQDSYQFNYDENSTEGTVIGKVTATDIDSSALNYEISQGNDNGWFQINDKGEITLTEKGLIAAANDYELDDNEHQLQITVSDGGKQTTVDVVLNEQNVNEAPTGQNIEITTNEDTAAILSWELFNAQDIDTPDSELSINITKLPANGVVQIQVNGQWQNITTSTLLTKAMFDNGDVRFVPEFNHSSGLEGSEDTGNNGSIYAEFDFVISDGELQSPEYSTVIHVNAVADNVDVEFIIGQGIYHNGSIYQDGKDFISWEDTLINVGDKAHSLTENTDNYEVKDKTAIKGNGGNDVISGHFSTEDLILIGDDGILGNNDVDVNLDGSPVNPANTVNDTLYGGSGNDILIGEQGNDSLYGNGGIDTAVFAGNFNDYHISNPKVSSGDSIFIQVTDKDYSLNYPFAGEGQDALYDIERLQFADGTYYWDQEDGQWVKEQPTMTYPLDINVTLTDLDGSESITEIRLAGLVEGAVLYASDGKTVLGVADAEGSITLTGLWSSSDSSVSLSDLKLVVDAELADQIKPTITVVNQENSNLDQNITHADGISMNGRSRSLFSVEQLDDESLMERAERLLSESEDEHPLLGLVQNKEDYQSSLLQEDILLDGVGVLTEQPEILSDFDIVNDKLDLSLLLTHATTETIDEYISFSQIEDNSVITINDQAKGTEIILENITLDELSDNLGIITNGLLTYQEDELIFNDLASNSSQELTVIPNPVIDDNL</sequence>
<comment type="caution">
    <text evidence="6">The sequence shown here is derived from an EMBL/GenBank/DDBJ whole genome shotgun (WGS) entry which is preliminary data.</text>
</comment>
<comment type="subcellular location">
    <subcellularLocation>
        <location evidence="1">Membrane</location>
    </subcellularLocation>
</comment>
<gene>
    <name evidence="6" type="ORF">F6450_18140</name>
</gene>
<dbReference type="PANTHER" id="PTHR24027">
    <property type="entry name" value="CADHERIN-23"/>
    <property type="match status" value="1"/>
</dbReference>
<dbReference type="InterPro" id="IPR013783">
    <property type="entry name" value="Ig-like_fold"/>
</dbReference>
<dbReference type="Proteomes" id="UP000480943">
    <property type="component" value="Unassembled WGS sequence"/>
</dbReference>
<dbReference type="GO" id="GO:0005509">
    <property type="term" value="F:calcium ion binding"/>
    <property type="evidence" value="ECO:0007669"/>
    <property type="project" value="InterPro"/>
</dbReference>